<accession>A0ABS8PTS0</accession>
<keyword evidence="2" id="KW-1185">Reference proteome</keyword>
<dbReference type="EMBL" id="JAJNEC010000005">
    <property type="protein sequence ID" value="MCD2424189.1"/>
    <property type="molecule type" value="Genomic_DNA"/>
</dbReference>
<sequence>MNNTKWLVFIFLFPLTLGLYSCKQKRHDRSREYQLDHYAFFLVSAVNDREFYLELLRNTLQEKKKTILNPARTDTLKGDQQHLAAYDSLFFRSDELLDEPVKKIGSGAAADHTPPDNVTHAEAAWLEERINGLVTVFRQINQAYKRFDQYYTRRSYKEDKGLYGLELIDSIRLLENRFDTISDSIILRSDHIFKDIYEVPEKKDAFAPAATLMQQSIADCNGYILLLEQLLSGSSQSGASMDKALGAAKDSIRQRTMQLAQLGLSGTDRSIWADVLLLKFRDQLLGLSTYAEVRLPGAGQRKTVQKADLDFLKDLENRMHRYYTTFTRL</sequence>
<organism evidence="1 2">
    <name type="scientific">Niabella pedocola</name>
    <dbReference type="NCBI Taxonomy" id="1752077"/>
    <lineage>
        <taxon>Bacteria</taxon>
        <taxon>Pseudomonadati</taxon>
        <taxon>Bacteroidota</taxon>
        <taxon>Chitinophagia</taxon>
        <taxon>Chitinophagales</taxon>
        <taxon>Chitinophagaceae</taxon>
        <taxon>Niabella</taxon>
    </lineage>
</organism>
<dbReference type="PROSITE" id="PS51257">
    <property type="entry name" value="PROKAR_LIPOPROTEIN"/>
    <property type="match status" value="1"/>
</dbReference>
<dbReference type="RefSeq" id="WP_231005516.1">
    <property type="nucleotide sequence ID" value="NZ_JAJNEC010000005.1"/>
</dbReference>
<comment type="caution">
    <text evidence="1">The sequence shown here is derived from an EMBL/GenBank/DDBJ whole genome shotgun (WGS) entry which is preliminary data.</text>
</comment>
<evidence type="ECO:0008006" key="3">
    <source>
        <dbReference type="Google" id="ProtNLM"/>
    </source>
</evidence>
<gene>
    <name evidence="1" type="ORF">LQ567_15520</name>
</gene>
<name>A0ABS8PTS0_9BACT</name>
<proteinExistence type="predicted"/>
<evidence type="ECO:0000313" key="2">
    <source>
        <dbReference type="Proteomes" id="UP001199816"/>
    </source>
</evidence>
<protein>
    <recommendedName>
        <fullName evidence="3">DUF3829 domain-containing protein</fullName>
    </recommendedName>
</protein>
<evidence type="ECO:0000313" key="1">
    <source>
        <dbReference type="EMBL" id="MCD2424189.1"/>
    </source>
</evidence>
<dbReference type="Proteomes" id="UP001199816">
    <property type="component" value="Unassembled WGS sequence"/>
</dbReference>
<reference evidence="1 2" key="1">
    <citation type="submission" date="2021-11" db="EMBL/GenBank/DDBJ databases">
        <title>Genomic of Niabella pedocola.</title>
        <authorList>
            <person name="Wu T."/>
        </authorList>
    </citation>
    <scope>NUCLEOTIDE SEQUENCE [LARGE SCALE GENOMIC DNA]</scope>
    <source>
        <strain evidence="1 2">JCM 31011</strain>
    </source>
</reference>